<dbReference type="Gene3D" id="2.130.10.10">
    <property type="entry name" value="YVTN repeat-like/Quinoprotein amine dehydrogenase"/>
    <property type="match status" value="2"/>
</dbReference>
<dbReference type="GO" id="GO:0032936">
    <property type="term" value="C:SREBP-SCAP complex"/>
    <property type="evidence" value="ECO:0007669"/>
    <property type="project" value="TreeGrafter"/>
</dbReference>
<feature type="transmembrane region" description="Helical" evidence="20">
    <location>
        <begin position="427"/>
        <end position="449"/>
    </location>
</feature>
<evidence type="ECO:0000256" key="6">
    <source>
        <dbReference type="ARBA" id="ARBA00022548"/>
    </source>
</evidence>
<dbReference type="InterPro" id="IPR000731">
    <property type="entry name" value="SSD"/>
</dbReference>
<evidence type="ECO:0000256" key="8">
    <source>
        <dbReference type="ARBA" id="ARBA00022692"/>
    </source>
</evidence>
<evidence type="ECO:0000256" key="7">
    <source>
        <dbReference type="ARBA" id="ARBA00022574"/>
    </source>
</evidence>
<dbReference type="GO" id="GO:0008203">
    <property type="term" value="P:cholesterol metabolic process"/>
    <property type="evidence" value="ECO:0007669"/>
    <property type="project" value="UniProtKB-KW"/>
</dbReference>
<evidence type="ECO:0000256" key="12">
    <source>
        <dbReference type="ARBA" id="ARBA00023034"/>
    </source>
</evidence>
<dbReference type="GO" id="GO:0045540">
    <property type="term" value="P:regulation of cholesterol biosynthetic process"/>
    <property type="evidence" value="ECO:0007669"/>
    <property type="project" value="TreeGrafter"/>
</dbReference>
<evidence type="ECO:0000256" key="17">
    <source>
        <dbReference type="ARBA" id="ARBA00023180"/>
    </source>
</evidence>
<feature type="transmembrane region" description="Helical" evidence="20">
    <location>
        <begin position="321"/>
        <end position="346"/>
    </location>
</feature>
<organism evidence="22 23">
    <name type="scientific">Calicophoron daubneyi</name>
    <name type="common">Rumen fluke</name>
    <name type="synonym">Paramphistomum daubneyi</name>
    <dbReference type="NCBI Taxonomy" id="300641"/>
    <lineage>
        <taxon>Eukaryota</taxon>
        <taxon>Metazoa</taxon>
        <taxon>Spiralia</taxon>
        <taxon>Lophotrochozoa</taxon>
        <taxon>Platyhelminthes</taxon>
        <taxon>Trematoda</taxon>
        <taxon>Digenea</taxon>
        <taxon>Plagiorchiida</taxon>
        <taxon>Pronocephalata</taxon>
        <taxon>Paramphistomoidea</taxon>
        <taxon>Paramphistomidae</taxon>
        <taxon>Calicophoron</taxon>
    </lineage>
</organism>
<protein>
    <recommendedName>
        <fullName evidence="5">Sterol regulatory element-binding protein cleavage-activating protein</fullName>
    </recommendedName>
</protein>
<sequence>MAFFVQLILRSYPLLQLPIVKDVPVDRITLREDEFQSFENSHLIFSYGNQNRSLGYTLQIVLHASVVHNQTNKCFPSYQLLADALQQSFKVVQFIREFRSSGDVDSPNGRSFEDICFQVEDHVLPDKENEETIYNTLPTFGCLLLAPTLLWNNDPTQLVAESTDLIARLRDAAAGDLRSLSFGFPWKMTGINLSPVCSQNDGIVFAVTLVFREYDPRFITELRTRLASHFTKKADDHELNNEAEHNTTAEEANSNASISLPFLKSEHEGSEPTVGHIYLVWYRGRSYLSDYAPLIVIYVVLLLYVYFSVRKLEMVKSKWGLAFSACFTVVASLLMSMGICVTIGLMVPTLNGSEIFPYLVVLIGFENVIILTKSVVATPIDLPVKYRIAQGLMKESWSLTKHYFTQFVLLGFGFFTLHPIMQEFCLFAVVGLTTDCFLQLFFFVTVLSVDIRRMELSDLSTQYPSFSLLKESQTLLSTEPAPSRSAPAKQKEDGGATADVHFRHIRTLAASVQSWLVRVRSLCARQLYPSWLKFWLPIKTPFKRGHKRKVSAAQAAAFLASDERAAENVPRRLRVLRSWAKHRLFQRLLMFCLSVWIILFMVYAVDVVQVALDVKTFFSSKFTKDDRLPATRPSVPVLEHDPTSLLSQKAAEMLMSGFSENRNINTTTEDHSVSDEGRLPQVRYENSASTLSEFRHAHPFSPPTEHAWDVMLLWNYLAFFQWPLLAKHYNFSLAGCHLALLEPIHLQHYIHPTVVSKLDETESITAQSVDITYGDSGLDPSKRKLDWSWATPGGFHLPDSAGFSSAAQDKKLVGSMEDFLLGKSKLNGPSPTSSGGLASWTTRLSLTVSMLGTSVLGCGLVVLVTCLGMIFFQEWQSKSCKSPNREPVIRVLPLTISLLDATDSAPPMEGDAISKPEWTLACGKIPKRSSDGTQMEGVIAASCIPAWPYSIAYSSDVIKLWSTGSGLPMTPLLRYSADAMLARQNASPSFKRLCHRHSTVWSICFLPNGYLVVGCSDGTMEVWDCDTSSLKHLLSLEYPVSPMLSPDDLENNEDDSQNVESSLSFSPALTAQKLASSVSHPGGITVLKPGGYSSFAAGTSRGYLAWFILNTTSQSPTASSKESSSATVVKRQWHVHSRPVTQLAFMPLTRSSLSSSSDLSYKDHQKIPGDEIILISAAEDGQVLFTLSNMDEPLYRFSVDSTAIVSLDYLEMAVAVSHASGSLYVAHFELTTEIHDSGESDSADPSKGRNSRLSCTLNILDQILLATRETDAVARSRFTRASNRVHPGSIGLKLFLQTKRPSAGHDTVKVTLNDFRLVTCELDNTLAIWNLKSAKVVRSFRLNLSTLSPSGPLVSVDDRVVFGDQGYLRVVNPWTTKYERSVQLLPPSTALFRNSTNVSSSILSAVLRKWSRELVPIGIAGERYDPCAATCKSNSAEHVNSDKPPHSSAGSVMVSLAESGQTIVIIPLATLQTL</sequence>
<evidence type="ECO:0000256" key="1">
    <source>
        <dbReference type="ARBA" id="ARBA00004477"/>
    </source>
</evidence>
<keyword evidence="18" id="KW-0753">Steroid metabolism</keyword>
<evidence type="ECO:0000256" key="9">
    <source>
        <dbReference type="ARBA" id="ARBA00022737"/>
    </source>
</evidence>
<evidence type="ECO:0000256" key="14">
    <source>
        <dbReference type="ARBA" id="ARBA00023121"/>
    </source>
</evidence>
<evidence type="ECO:0000256" key="20">
    <source>
        <dbReference type="SAM" id="Phobius"/>
    </source>
</evidence>
<evidence type="ECO:0000313" key="22">
    <source>
        <dbReference type="EMBL" id="CAL5134917.1"/>
    </source>
</evidence>
<keyword evidence="8 20" id="KW-0812">Transmembrane</keyword>
<comment type="caution">
    <text evidence="22">The sequence shown here is derived from an EMBL/GenBank/DDBJ whole genome shotgun (WGS) entry which is preliminary data.</text>
</comment>
<dbReference type="GO" id="GO:0005789">
    <property type="term" value="C:endoplasmic reticulum membrane"/>
    <property type="evidence" value="ECO:0007669"/>
    <property type="project" value="UniProtKB-SubCell"/>
</dbReference>
<evidence type="ECO:0000256" key="18">
    <source>
        <dbReference type="ARBA" id="ARBA00023221"/>
    </source>
</evidence>
<feature type="transmembrane region" description="Helical" evidence="20">
    <location>
        <begin position="584"/>
        <end position="605"/>
    </location>
</feature>
<evidence type="ECO:0000256" key="3">
    <source>
        <dbReference type="ARBA" id="ARBA00004653"/>
    </source>
</evidence>
<dbReference type="InterPro" id="IPR057041">
    <property type="entry name" value="SCAP_N"/>
</dbReference>
<keyword evidence="17" id="KW-0325">Glycoprotein</keyword>
<dbReference type="GO" id="GO:0000139">
    <property type="term" value="C:Golgi membrane"/>
    <property type="evidence" value="ECO:0007669"/>
    <property type="project" value="UniProtKB-SubCell"/>
</dbReference>
<dbReference type="SMART" id="SM00320">
    <property type="entry name" value="WD40"/>
    <property type="match status" value="3"/>
</dbReference>
<dbReference type="PANTHER" id="PTHR46378">
    <property type="entry name" value="STEROL REGULATORY ELEMENT-BINDING PROTEIN CLEAVAGE-ACTIVATING PROTEIN"/>
    <property type="match status" value="1"/>
</dbReference>
<dbReference type="Pfam" id="PF24006">
    <property type="entry name" value="SCAP_N"/>
    <property type="match status" value="1"/>
</dbReference>
<keyword evidence="10" id="KW-0256">Endoplasmic reticulum</keyword>
<evidence type="ECO:0000256" key="13">
    <source>
        <dbReference type="ARBA" id="ARBA00023098"/>
    </source>
</evidence>
<keyword evidence="13" id="KW-0443">Lipid metabolism</keyword>
<dbReference type="InterPro" id="IPR053958">
    <property type="entry name" value="HMGCR/SNAP/NPC1-like_SSD"/>
</dbReference>
<accession>A0AAV2THM6</accession>
<comment type="subcellular location">
    <subcellularLocation>
        <location evidence="2">Cytoplasmic vesicle</location>
        <location evidence="2">COPII-coated vesicle membrane</location>
        <topology evidence="2">Multi-pass membrane protein</topology>
    </subcellularLocation>
    <subcellularLocation>
        <location evidence="1">Endoplasmic reticulum membrane</location>
        <topology evidence="1">Multi-pass membrane protein</topology>
    </subcellularLocation>
    <subcellularLocation>
        <location evidence="3">Golgi apparatus membrane</location>
        <topology evidence="3">Multi-pass membrane protein</topology>
    </subcellularLocation>
</comment>
<proteinExistence type="inferred from homology"/>
<feature type="transmembrane region" description="Helical" evidence="20">
    <location>
        <begin position="291"/>
        <end position="309"/>
    </location>
</feature>
<dbReference type="PANTHER" id="PTHR46378:SF1">
    <property type="entry name" value="STEROL REGULATORY ELEMENT-BINDING PROTEIN CLEAVAGE-ACTIVATING PROTEIN"/>
    <property type="match status" value="1"/>
</dbReference>
<comment type="function">
    <text evidence="19">Escort protein required for cholesterol as well as lipid homeostasis. Regulates export of the SCAP-SREBP complex from the endoplasmic reticulum to the Golgi upon low cholesterol, thereby regulating the processing of sterol regulatory element-binding proteins (SREBPs) SREBF1/SREBP1 and SREBF2/SREBP2. At high sterol concentrations, formation of a ternary complex with INSIG (INSIG1 or INSIG2) leads to mask the ER export signal in SCAP, promoting retention of the complex in the endoplasmic reticulum. Low sterol concentrations trigger release of INSIG, a conformational change in the SSD domain of SCAP, unmasking of the ER export signal, promoting recruitment into COPII-coated vesicles and transport of the SCAP-SREBP to the Golgi: in the Golgi, SREBPs are then processed, releasing the transcription factor fragment of SREBPs from the membrane, its import into the nucleus and up-regulation of LDLR, INSIG1 and the mevalonate pathway. Binds cholesterol via its SSD domain.</text>
</comment>
<keyword evidence="11 20" id="KW-1133">Transmembrane helix</keyword>
<comment type="similarity">
    <text evidence="4">Belongs to the WD repeat SCAP family.</text>
</comment>
<keyword evidence="12" id="KW-0333">Golgi apparatus</keyword>
<evidence type="ECO:0000256" key="4">
    <source>
        <dbReference type="ARBA" id="ARBA00007410"/>
    </source>
</evidence>
<evidence type="ECO:0000313" key="23">
    <source>
        <dbReference type="Proteomes" id="UP001497525"/>
    </source>
</evidence>
<dbReference type="SUPFAM" id="SSF50978">
    <property type="entry name" value="WD40 repeat-like"/>
    <property type="match status" value="1"/>
</dbReference>
<evidence type="ECO:0000256" key="2">
    <source>
        <dbReference type="ARBA" id="ARBA00004557"/>
    </source>
</evidence>
<dbReference type="InterPro" id="IPR001680">
    <property type="entry name" value="WD40_rpt"/>
</dbReference>
<dbReference type="InterPro" id="IPR030225">
    <property type="entry name" value="SCAP"/>
</dbReference>
<keyword evidence="15 20" id="KW-0472">Membrane</keyword>
<feature type="transmembrane region" description="Helical" evidence="20">
    <location>
        <begin position="403"/>
        <end position="421"/>
    </location>
</feature>
<evidence type="ECO:0000256" key="5">
    <source>
        <dbReference type="ARBA" id="ARBA00019541"/>
    </source>
</evidence>
<name>A0AAV2THM6_CALDB</name>
<evidence type="ECO:0000256" key="10">
    <source>
        <dbReference type="ARBA" id="ARBA00022824"/>
    </source>
</evidence>
<evidence type="ECO:0000256" key="19">
    <source>
        <dbReference type="ARBA" id="ARBA00045958"/>
    </source>
</evidence>
<dbReference type="GO" id="GO:0032934">
    <property type="term" value="F:sterol binding"/>
    <property type="evidence" value="ECO:0007669"/>
    <property type="project" value="InterPro"/>
</dbReference>
<dbReference type="GO" id="GO:0032933">
    <property type="term" value="P:SREBP signaling pathway"/>
    <property type="evidence" value="ECO:0007669"/>
    <property type="project" value="InterPro"/>
</dbReference>
<dbReference type="Pfam" id="PF12349">
    <property type="entry name" value="Sterol-sensing"/>
    <property type="match status" value="1"/>
</dbReference>
<dbReference type="InterPro" id="IPR036322">
    <property type="entry name" value="WD40_repeat_dom_sf"/>
</dbReference>
<keyword evidence="9" id="KW-0677">Repeat</keyword>
<reference evidence="22" key="1">
    <citation type="submission" date="2024-06" db="EMBL/GenBank/DDBJ databases">
        <authorList>
            <person name="Liu X."/>
            <person name="Lenzi L."/>
            <person name="Haldenby T S."/>
            <person name="Uol C."/>
        </authorList>
    </citation>
    <scope>NUCLEOTIDE SEQUENCE</scope>
</reference>
<evidence type="ECO:0000256" key="11">
    <source>
        <dbReference type="ARBA" id="ARBA00022989"/>
    </source>
</evidence>
<dbReference type="Pfam" id="PF00400">
    <property type="entry name" value="WD40"/>
    <property type="match status" value="1"/>
</dbReference>
<evidence type="ECO:0000256" key="15">
    <source>
        <dbReference type="ARBA" id="ARBA00023136"/>
    </source>
</evidence>
<gene>
    <name evidence="22" type="ORF">CDAUBV1_LOCUS9012</name>
</gene>
<dbReference type="Proteomes" id="UP001497525">
    <property type="component" value="Unassembled WGS sequence"/>
</dbReference>
<feature type="transmembrane region" description="Helical" evidence="20">
    <location>
        <begin position="358"/>
        <end position="382"/>
    </location>
</feature>
<dbReference type="PROSITE" id="PS50156">
    <property type="entry name" value="SSD"/>
    <property type="match status" value="1"/>
</dbReference>
<evidence type="ECO:0000259" key="21">
    <source>
        <dbReference type="PROSITE" id="PS50156"/>
    </source>
</evidence>
<evidence type="ECO:0000256" key="16">
    <source>
        <dbReference type="ARBA" id="ARBA00023166"/>
    </source>
</evidence>
<keyword evidence="16" id="KW-1207">Sterol metabolism</keyword>
<dbReference type="EMBL" id="CAXLJL010000234">
    <property type="protein sequence ID" value="CAL5134917.1"/>
    <property type="molecule type" value="Genomic_DNA"/>
</dbReference>
<keyword evidence="6" id="KW-0153">Cholesterol metabolism</keyword>
<dbReference type="InterPro" id="IPR015943">
    <property type="entry name" value="WD40/YVTN_repeat-like_dom_sf"/>
</dbReference>
<keyword evidence="7" id="KW-0853">WD repeat</keyword>
<keyword evidence="14" id="KW-0446">Lipid-binding</keyword>
<dbReference type="GO" id="GO:0012507">
    <property type="term" value="C:ER to Golgi transport vesicle membrane"/>
    <property type="evidence" value="ECO:0007669"/>
    <property type="project" value="UniProtKB-SubCell"/>
</dbReference>
<feature type="domain" description="SSD" evidence="21">
    <location>
        <begin position="290"/>
        <end position="449"/>
    </location>
</feature>